<proteinExistence type="predicted"/>
<evidence type="ECO:0000313" key="1">
    <source>
        <dbReference type="Proteomes" id="UP000095282"/>
    </source>
</evidence>
<organism evidence="1 2">
    <name type="scientific">Caenorhabditis tropicalis</name>
    <dbReference type="NCBI Taxonomy" id="1561998"/>
    <lineage>
        <taxon>Eukaryota</taxon>
        <taxon>Metazoa</taxon>
        <taxon>Ecdysozoa</taxon>
        <taxon>Nematoda</taxon>
        <taxon>Chromadorea</taxon>
        <taxon>Rhabditida</taxon>
        <taxon>Rhabditina</taxon>
        <taxon>Rhabditomorpha</taxon>
        <taxon>Rhabditoidea</taxon>
        <taxon>Rhabditidae</taxon>
        <taxon>Peloderinae</taxon>
        <taxon>Caenorhabditis</taxon>
    </lineage>
</organism>
<dbReference type="WBParaSite" id="Csp11.Scaffold630.g16782.t1">
    <property type="protein sequence ID" value="Csp11.Scaffold630.g16782.t1"/>
    <property type="gene ID" value="Csp11.Scaffold630.g16782"/>
</dbReference>
<keyword evidence="1" id="KW-1185">Reference proteome</keyword>
<name>A0A1I7UK64_9PELO</name>
<dbReference type="AlphaFoldDB" id="A0A1I7UK64"/>
<accession>A0A1I7UK64</accession>
<evidence type="ECO:0000313" key="2">
    <source>
        <dbReference type="WBParaSite" id="Csp11.Scaffold630.g16782.t1"/>
    </source>
</evidence>
<dbReference type="Proteomes" id="UP000095282">
    <property type="component" value="Unplaced"/>
</dbReference>
<reference evidence="2" key="1">
    <citation type="submission" date="2016-11" db="UniProtKB">
        <authorList>
            <consortium name="WormBaseParasite"/>
        </authorList>
    </citation>
    <scope>IDENTIFICATION</scope>
</reference>
<protein>
    <submittedName>
        <fullName evidence="2">Uncharacterized protein</fullName>
    </submittedName>
</protein>
<sequence length="154" mass="17352">MQKKKSKRKRNRTCWNWKKKRDEKRALKALSSAQPLIPSLPTTSVDEQIVKREAPKEENEYVWKATNEATKVEDDPIRSNRPMEGIKMVAAQEPSTVKTEAPEESKDSVCRSWMGSRGEPGSCLLTSGTLTSGFGDISMQFSGFQHVPDHEANN</sequence>